<keyword evidence="4" id="KW-1185">Reference proteome</keyword>
<sequence>MPALLAATAIIVSVFAAAALSSLLSSSSFGVREEPRRSAGGGTTTTTAGGRGRRLSESRPPSSAGKGAATPSKDRRPSDVERVLSLATLSAEDAFTDSGEGEGGGGPLRVLFIVTTLSEYDKGTRGTTSGADRLMELVLPILVDGVSSMVDRGWHVDVYLICGFEALAESRRNMIVDALPRGVGLEVWTDAIPLYYVKRYNGKLKAPDGLQGIELASHGLSRQHRYVVRDKLMEYDIFAAFEDDMRVTADHVVNFLEMSVDIDRARREAENSLDGKARVMGAALDNRSVRGKSADGATVGNDVVEDPMTAEELGRLWPGFVRVEVLDTRGGGGGGEGGKGGRGFDDGGDGSVHPLLRDSALDNFRWKDNVPPSMKYESQFGTIDPGVCCGVPPGRARTPAHPKKDDLLLWETDISAMGVRHYPGDIGWAAAMTVEDRADVGSYWSGMGHNYDDPNMKRPRRVDSLLGQQAGWMATRSQVLYFHEHACPGGFMPPFDGKEWSYDSLQTKNGAVEFWSGGYQLFGRCYFNRILSMDPARFSRQLLYHASNNKQRTVSSGKFIRLTNFLGQLYTVKERALKSLMMG</sequence>
<keyword evidence="2" id="KW-0732">Signal</keyword>
<feature type="chain" id="PRO_5044869299" evidence="2">
    <location>
        <begin position="20"/>
        <end position="583"/>
    </location>
</feature>
<comment type="caution">
    <text evidence="3">The sequence shown here is derived from an EMBL/GenBank/DDBJ whole genome shotgun (WGS) entry which is preliminary data.</text>
</comment>
<protein>
    <submittedName>
        <fullName evidence="3">Uncharacterized protein</fullName>
    </submittedName>
</protein>
<feature type="region of interest" description="Disordered" evidence="1">
    <location>
        <begin position="329"/>
        <end position="352"/>
    </location>
</feature>
<dbReference type="EMBL" id="JALLAZ020001122">
    <property type="protein sequence ID" value="KAL3780266.1"/>
    <property type="molecule type" value="Genomic_DNA"/>
</dbReference>
<gene>
    <name evidence="3" type="ORF">ACHAW5_001526</name>
</gene>
<feature type="compositionally biased region" description="Gly residues" evidence="1">
    <location>
        <begin position="329"/>
        <end position="341"/>
    </location>
</feature>
<dbReference type="AlphaFoldDB" id="A0ABD3NXS6"/>
<name>A0ABD3NXS6_9STRA</name>
<feature type="signal peptide" evidence="2">
    <location>
        <begin position="1"/>
        <end position="19"/>
    </location>
</feature>
<organism evidence="3 4">
    <name type="scientific">Stephanodiscus triporus</name>
    <dbReference type="NCBI Taxonomy" id="2934178"/>
    <lineage>
        <taxon>Eukaryota</taxon>
        <taxon>Sar</taxon>
        <taxon>Stramenopiles</taxon>
        <taxon>Ochrophyta</taxon>
        <taxon>Bacillariophyta</taxon>
        <taxon>Coscinodiscophyceae</taxon>
        <taxon>Thalassiosirophycidae</taxon>
        <taxon>Stephanodiscales</taxon>
        <taxon>Stephanodiscaceae</taxon>
        <taxon>Stephanodiscus</taxon>
    </lineage>
</organism>
<reference evidence="3 4" key="1">
    <citation type="submission" date="2024-10" db="EMBL/GenBank/DDBJ databases">
        <title>Updated reference genomes for cyclostephanoid diatoms.</title>
        <authorList>
            <person name="Roberts W.R."/>
            <person name="Alverson A.J."/>
        </authorList>
    </citation>
    <scope>NUCLEOTIDE SEQUENCE [LARGE SCALE GENOMIC DNA]</scope>
    <source>
        <strain evidence="3 4">AJA276-08</strain>
    </source>
</reference>
<dbReference type="Proteomes" id="UP001530315">
    <property type="component" value="Unassembled WGS sequence"/>
</dbReference>
<evidence type="ECO:0000313" key="4">
    <source>
        <dbReference type="Proteomes" id="UP001530315"/>
    </source>
</evidence>
<feature type="region of interest" description="Disordered" evidence="1">
    <location>
        <begin position="30"/>
        <end position="79"/>
    </location>
</feature>
<evidence type="ECO:0000313" key="3">
    <source>
        <dbReference type="EMBL" id="KAL3780266.1"/>
    </source>
</evidence>
<evidence type="ECO:0000256" key="2">
    <source>
        <dbReference type="SAM" id="SignalP"/>
    </source>
</evidence>
<proteinExistence type="predicted"/>
<evidence type="ECO:0000256" key="1">
    <source>
        <dbReference type="SAM" id="MobiDB-lite"/>
    </source>
</evidence>
<accession>A0ABD3NXS6</accession>